<reference evidence="4" key="1">
    <citation type="journal article" date="2020" name="mSystems">
        <title>Genome- and Community-Level Interaction Insights into Carbon Utilization and Element Cycling Functions of Hydrothermarchaeota in Hydrothermal Sediment.</title>
        <authorList>
            <person name="Zhou Z."/>
            <person name="Liu Y."/>
            <person name="Xu W."/>
            <person name="Pan J."/>
            <person name="Luo Z.H."/>
            <person name="Li M."/>
        </authorList>
    </citation>
    <scope>NUCLEOTIDE SEQUENCE [LARGE SCALE GENOMIC DNA]</scope>
    <source>
        <strain evidence="4">HyVt-493</strain>
    </source>
</reference>
<dbReference type="GO" id="GO:0016020">
    <property type="term" value="C:membrane"/>
    <property type="evidence" value="ECO:0007669"/>
    <property type="project" value="InterPro"/>
</dbReference>
<keyword evidence="4" id="KW-0449">Lipoprotein</keyword>
<accession>A0A7V2WVU8</accession>
<evidence type="ECO:0000256" key="3">
    <source>
        <dbReference type="SAM" id="SignalP"/>
    </source>
</evidence>
<comment type="caution">
    <text evidence="4">The sequence shown here is derived from an EMBL/GenBank/DDBJ whole genome shotgun (WGS) entry which is preliminary data.</text>
</comment>
<dbReference type="PANTHER" id="PTHR30035:SF3">
    <property type="entry name" value="INTERMEMBRANE PHOSPHOLIPID TRANSPORT SYSTEM LIPOPROTEIN MLAA"/>
    <property type="match status" value="1"/>
</dbReference>
<dbReference type="PANTHER" id="PTHR30035">
    <property type="entry name" value="LIPOPROTEIN VACJ-RELATED"/>
    <property type="match status" value="1"/>
</dbReference>
<dbReference type="InterPro" id="IPR007428">
    <property type="entry name" value="MlaA"/>
</dbReference>
<dbReference type="EMBL" id="DRMS01000360">
    <property type="protein sequence ID" value="HFC93067.1"/>
    <property type="molecule type" value="Genomic_DNA"/>
</dbReference>
<feature type="signal peptide" evidence="3">
    <location>
        <begin position="1"/>
        <end position="23"/>
    </location>
</feature>
<proteinExistence type="inferred from homology"/>
<dbReference type="Pfam" id="PF04333">
    <property type="entry name" value="MlaA"/>
    <property type="match status" value="1"/>
</dbReference>
<dbReference type="GO" id="GO:0120010">
    <property type="term" value="P:intermembrane phospholipid transfer"/>
    <property type="evidence" value="ECO:0007669"/>
    <property type="project" value="TreeGrafter"/>
</dbReference>
<evidence type="ECO:0000256" key="1">
    <source>
        <dbReference type="ARBA" id="ARBA00010634"/>
    </source>
</evidence>
<gene>
    <name evidence="4" type="ORF">ENJ51_09675</name>
</gene>
<dbReference type="Proteomes" id="UP000885750">
    <property type="component" value="Unassembled WGS sequence"/>
</dbReference>
<name>A0A7V2WVU8_LEUMU</name>
<keyword evidence="2 3" id="KW-0732">Signal</keyword>
<comment type="similarity">
    <text evidence="1">Belongs to the MlaA family.</text>
</comment>
<sequence>MSKKLLIVLAVVFILLQACTTQGVDLTGDSVPIQRTTKSSALLAFNRDAYAFNKSIDNGVVKPLAKGYKQVTPEFVDTGISNAFSNLADVPNAVNALLQFKPKNAASDAGRFLINSSIGLAGFFDVATKMKLEKHHEDFGQTLAKWGMPSGEYIMLPVLGPSTARDSVGIVVDSITNPYFFFENSLAYYALDKIDQRAALLSSEGLLSELSDNEYNSMRDVWLQKRKYLINDGKLDTQAVKKKKSLIDELEDLD</sequence>
<evidence type="ECO:0000313" key="4">
    <source>
        <dbReference type="EMBL" id="HFC93067.1"/>
    </source>
</evidence>
<dbReference type="PRINTS" id="PR01805">
    <property type="entry name" value="VACJLIPOPROT"/>
</dbReference>
<evidence type="ECO:0000256" key="2">
    <source>
        <dbReference type="ARBA" id="ARBA00022729"/>
    </source>
</evidence>
<feature type="chain" id="PRO_5031295270" evidence="3">
    <location>
        <begin position="24"/>
        <end position="254"/>
    </location>
</feature>
<organism evidence="4">
    <name type="scientific">Leucothrix mucor</name>
    <dbReference type="NCBI Taxonomy" id="45248"/>
    <lineage>
        <taxon>Bacteria</taxon>
        <taxon>Pseudomonadati</taxon>
        <taxon>Pseudomonadota</taxon>
        <taxon>Gammaproteobacteria</taxon>
        <taxon>Thiotrichales</taxon>
        <taxon>Thiotrichaceae</taxon>
        <taxon>Leucothrix</taxon>
    </lineage>
</organism>
<dbReference type="PROSITE" id="PS51257">
    <property type="entry name" value="PROKAR_LIPOPROTEIN"/>
    <property type="match status" value="1"/>
</dbReference>
<dbReference type="AlphaFoldDB" id="A0A7V2WVU8"/>
<protein>
    <submittedName>
        <fullName evidence="4">VacJ family lipoprotein</fullName>
    </submittedName>
</protein>